<keyword evidence="3" id="KW-0732">Signal</keyword>
<dbReference type="InterPro" id="IPR002870">
    <property type="entry name" value="Peptidase_M12B_N"/>
</dbReference>
<organism evidence="5 6">
    <name type="scientific">Cyprinus carpio</name>
    <name type="common">Common carp</name>
    <dbReference type="NCBI Taxonomy" id="7962"/>
    <lineage>
        <taxon>Eukaryota</taxon>
        <taxon>Metazoa</taxon>
        <taxon>Chordata</taxon>
        <taxon>Craniata</taxon>
        <taxon>Vertebrata</taxon>
        <taxon>Euteleostomi</taxon>
        <taxon>Actinopterygii</taxon>
        <taxon>Neopterygii</taxon>
        <taxon>Teleostei</taxon>
        <taxon>Ostariophysi</taxon>
        <taxon>Cypriniformes</taxon>
        <taxon>Cyprinidae</taxon>
        <taxon>Cyprininae</taxon>
        <taxon>Cyprinus</taxon>
    </lineage>
</organism>
<evidence type="ECO:0000256" key="2">
    <source>
        <dbReference type="PROSITE-ProRule" id="PRU00276"/>
    </source>
</evidence>
<dbReference type="InterPro" id="IPR024079">
    <property type="entry name" value="MetalloPept_cat_dom_sf"/>
</dbReference>
<evidence type="ECO:0000256" key="3">
    <source>
        <dbReference type="SAM" id="SignalP"/>
    </source>
</evidence>
<dbReference type="PROSITE" id="PS50215">
    <property type="entry name" value="ADAM_MEPRO"/>
    <property type="match status" value="1"/>
</dbReference>
<evidence type="ECO:0000313" key="6">
    <source>
        <dbReference type="Proteomes" id="UP000694701"/>
    </source>
</evidence>
<evidence type="ECO:0000256" key="1">
    <source>
        <dbReference type="ARBA" id="ARBA00023157"/>
    </source>
</evidence>
<dbReference type="SUPFAM" id="SSF55486">
    <property type="entry name" value="Metalloproteases ('zincins'), catalytic domain"/>
    <property type="match status" value="1"/>
</dbReference>
<dbReference type="Proteomes" id="UP000694701">
    <property type="component" value="Unplaced"/>
</dbReference>
<accession>A0A8C2L443</accession>
<keyword evidence="1" id="KW-1015">Disulfide bond</keyword>
<dbReference type="Ensembl" id="ENSCCRT00020127897.1">
    <property type="protein sequence ID" value="ENSCCRP00020117315.1"/>
    <property type="gene ID" value="ENSCCRG00020052811.1"/>
</dbReference>
<protein>
    <submittedName>
        <fullName evidence="5">ADAM metallopeptidase domain 9</fullName>
    </submittedName>
</protein>
<dbReference type="Pfam" id="PF01421">
    <property type="entry name" value="Reprolysin"/>
    <property type="match status" value="1"/>
</dbReference>
<name>A0A8C2L443_CYPCA</name>
<dbReference type="GO" id="GO:0006508">
    <property type="term" value="P:proteolysis"/>
    <property type="evidence" value="ECO:0007669"/>
    <property type="project" value="InterPro"/>
</dbReference>
<dbReference type="InterPro" id="IPR001590">
    <property type="entry name" value="Peptidase_M12B"/>
</dbReference>
<dbReference type="GO" id="GO:0005886">
    <property type="term" value="C:plasma membrane"/>
    <property type="evidence" value="ECO:0007669"/>
    <property type="project" value="TreeGrafter"/>
</dbReference>
<dbReference type="GO" id="GO:0004222">
    <property type="term" value="F:metalloendopeptidase activity"/>
    <property type="evidence" value="ECO:0007669"/>
    <property type="project" value="InterPro"/>
</dbReference>
<dbReference type="Pfam" id="PF01562">
    <property type="entry name" value="Pep_M12B_propep"/>
    <property type="match status" value="1"/>
</dbReference>
<dbReference type="PANTHER" id="PTHR11905">
    <property type="entry name" value="ADAM A DISINTEGRIN AND METALLOPROTEASE DOMAIN"/>
    <property type="match status" value="1"/>
</dbReference>
<evidence type="ECO:0000259" key="4">
    <source>
        <dbReference type="PROSITE" id="PS50215"/>
    </source>
</evidence>
<dbReference type="Gene3D" id="3.40.390.10">
    <property type="entry name" value="Collagenase (Catalytic Domain)"/>
    <property type="match status" value="1"/>
</dbReference>
<reference evidence="5" key="1">
    <citation type="submission" date="2025-08" db="UniProtKB">
        <authorList>
            <consortium name="Ensembl"/>
        </authorList>
    </citation>
    <scope>IDENTIFICATION</scope>
</reference>
<comment type="caution">
    <text evidence="2">Lacks conserved residue(s) required for the propagation of feature annotation.</text>
</comment>
<sequence length="290" mass="32703">MFNAVCCRLAKSAFLWLMLHALVDCTGGSVTQQMSRLSSYEVTVPKHISRQRRNQDSADKQTHSFFLQLEGLELEDVLEILLFPEDFTVYSYAKDGSLVTERPDMMGHCHYSGYIEDVEGSSAALSLCSGLRGVIHTEGTSFGIEPLEGSTSDEHLVYRLEDVKTEPLSCGTPHFHNHDDEASPRQPTDRHVHNITFGQAGSHLIRKKRAVLHQTHYVELLLVVDHERYNYKKKNQTAVREEMVQIANYVDSMYMALNIRIVLTGCINCSVNNDMAVEIACLILPLSSQK</sequence>
<dbReference type="AlphaFoldDB" id="A0A8C2L443"/>
<evidence type="ECO:0000313" key="5">
    <source>
        <dbReference type="Ensembl" id="ENSCCRP00020117315.1"/>
    </source>
</evidence>
<feature type="chain" id="PRO_5034633116" evidence="3">
    <location>
        <begin position="29"/>
        <end position="290"/>
    </location>
</feature>
<proteinExistence type="predicted"/>
<feature type="signal peptide" evidence="3">
    <location>
        <begin position="1"/>
        <end position="28"/>
    </location>
</feature>
<feature type="domain" description="Peptidase M12B" evidence="4">
    <location>
        <begin position="216"/>
        <end position="265"/>
    </location>
</feature>
<dbReference type="PANTHER" id="PTHR11905:SF136">
    <property type="entry name" value="DISINTEGRIN AND METALLOPROTEINASE DOMAIN-CONTAINING PROTEIN 9"/>
    <property type="match status" value="1"/>
</dbReference>